<organism evidence="3 4">
    <name type="scientific">Emericellopsis atlantica</name>
    <dbReference type="NCBI Taxonomy" id="2614577"/>
    <lineage>
        <taxon>Eukaryota</taxon>
        <taxon>Fungi</taxon>
        <taxon>Dikarya</taxon>
        <taxon>Ascomycota</taxon>
        <taxon>Pezizomycotina</taxon>
        <taxon>Sordariomycetes</taxon>
        <taxon>Hypocreomycetidae</taxon>
        <taxon>Hypocreales</taxon>
        <taxon>Bionectriaceae</taxon>
        <taxon>Emericellopsis</taxon>
    </lineage>
</organism>
<dbReference type="RefSeq" id="XP_046119924.1">
    <property type="nucleotide sequence ID" value="XM_046266365.1"/>
</dbReference>
<dbReference type="Proteomes" id="UP000887229">
    <property type="component" value="Unassembled WGS sequence"/>
</dbReference>
<dbReference type="InterPro" id="IPR010730">
    <property type="entry name" value="HET"/>
</dbReference>
<feature type="region of interest" description="Disordered" evidence="1">
    <location>
        <begin position="388"/>
        <end position="413"/>
    </location>
</feature>
<feature type="domain" description="Heterokaryon incompatibility" evidence="2">
    <location>
        <begin position="147"/>
        <end position="327"/>
    </location>
</feature>
<comment type="caution">
    <text evidence="3">The sequence shown here is derived from an EMBL/GenBank/DDBJ whole genome shotgun (WGS) entry which is preliminary data.</text>
</comment>
<evidence type="ECO:0000259" key="2">
    <source>
        <dbReference type="Pfam" id="PF06985"/>
    </source>
</evidence>
<keyword evidence="4" id="KW-1185">Reference proteome</keyword>
<evidence type="ECO:0000313" key="4">
    <source>
        <dbReference type="Proteomes" id="UP000887229"/>
    </source>
</evidence>
<gene>
    <name evidence="3" type="ORF">F5Z01DRAFT_698796</name>
</gene>
<dbReference type="PANTHER" id="PTHR24148">
    <property type="entry name" value="ANKYRIN REPEAT DOMAIN-CONTAINING PROTEIN 39 HOMOLOG-RELATED"/>
    <property type="match status" value="1"/>
</dbReference>
<dbReference type="Pfam" id="PF26639">
    <property type="entry name" value="Het-6_barrel"/>
    <property type="match status" value="1"/>
</dbReference>
<evidence type="ECO:0000313" key="3">
    <source>
        <dbReference type="EMBL" id="KAG9256000.1"/>
    </source>
</evidence>
<protein>
    <submittedName>
        <fullName evidence="3">Heterokaryon incompatibility protein-domain-containing protein</fullName>
    </submittedName>
</protein>
<dbReference type="PANTHER" id="PTHR24148:SF73">
    <property type="entry name" value="HET DOMAIN PROTEIN (AFU_ORTHOLOGUE AFUA_8G01020)"/>
    <property type="match status" value="1"/>
</dbReference>
<dbReference type="OrthoDB" id="3477286at2759"/>
<evidence type="ECO:0000256" key="1">
    <source>
        <dbReference type="SAM" id="MobiDB-lite"/>
    </source>
</evidence>
<dbReference type="InterPro" id="IPR052895">
    <property type="entry name" value="HetReg/Transcr_Mod"/>
</dbReference>
<name>A0A9P7ZPW5_9HYPO</name>
<sequence>MLDDGIELQVALDAMAAGDMEPLKHYFANLQGVDPATVTLRASPWRPPPEAAEDTSNYNFEYIGKVDNVQDPNDEASTLPERSLEKPTVRFDTTSTPFTYTPLEKREFRLMRLAPPDAAGVTHEIEVKTFPLDEAPPFFCLSYFLPTLVAQNLYHALRTCFNRFSKSWLWADGLCINQGDLHERSQQVMLMGEIYSKASMVLAHPGHYSYGLSDSEAEVESTAGQPTNPDNVAALHASGQLDLGEVPDAPFDAELDASTESAQVAISIMTYLTRIWDASPDFEIKSDAEWRKHRLPDPNTNEGAAVWTRLIDFWRVDWFCRAWVLQELVLAKKVVILYGMAVFSLDAVMEFWGKAQTRGLPRLLRLGVLADQSARIVHLSPASSLQTLIEQRKTPSEEEQSGDEGSKTLAEPPITKQPSHFLELLAITRMNKATDNRDKIYALLGLVDDAISQSIVPDYSAKNPVHQLYIDVARKFVEAGLGPRLLHLAGVTAQTPDLPTWVPDWTRQTRSRMTPDLYSCMGTTKPTIRIIDTEGEKPKLVVRGVVLSTVKTVSLAWRYYSHDEDESTFSGFKGKPDVKIPPFNDEDGRNVVLSMALEIEAGSGAKRYAEEGFETALARTLAMDRSWRGERIARGKAPGGEQPRRDVAAEFLDAFAAFRAFYKRGLESPDDENMPGARVHQTFIFKWLLIDMDQAMEDELQQRMVPYTVAMQEASRGRRFAMLSGKSIRQKEADKAAGDRRYEMDDRAFIASVPYDAEKQDIVVMLEGFNAPFVLRKTSVEGEYQLVGDCYVHGVMDGELLRKAEEAGVQLRDDQVVYGDDGQKFGVRVPDGFGTVQEFTIC</sequence>
<proteinExistence type="predicted"/>
<reference evidence="3" key="1">
    <citation type="journal article" date="2021" name="IMA Fungus">
        <title>Genomic characterization of three marine fungi, including Emericellopsis atlantica sp. nov. with signatures of a generalist lifestyle and marine biomass degradation.</title>
        <authorList>
            <person name="Hagestad O.C."/>
            <person name="Hou L."/>
            <person name="Andersen J.H."/>
            <person name="Hansen E.H."/>
            <person name="Altermark B."/>
            <person name="Li C."/>
            <person name="Kuhnert E."/>
            <person name="Cox R.J."/>
            <person name="Crous P.W."/>
            <person name="Spatafora J.W."/>
            <person name="Lail K."/>
            <person name="Amirebrahimi M."/>
            <person name="Lipzen A."/>
            <person name="Pangilinan J."/>
            <person name="Andreopoulos W."/>
            <person name="Hayes R.D."/>
            <person name="Ng V."/>
            <person name="Grigoriev I.V."/>
            <person name="Jackson S.A."/>
            <person name="Sutton T.D.S."/>
            <person name="Dobson A.D.W."/>
            <person name="Rama T."/>
        </authorList>
    </citation>
    <scope>NUCLEOTIDE SEQUENCE</scope>
    <source>
        <strain evidence="3">TS7</strain>
    </source>
</reference>
<dbReference type="Pfam" id="PF06985">
    <property type="entry name" value="HET"/>
    <property type="match status" value="1"/>
</dbReference>
<accession>A0A9P7ZPW5</accession>
<dbReference type="AlphaFoldDB" id="A0A9P7ZPW5"/>
<dbReference type="EMBL" id="MU251249">
    <property type="protein sequence ID" value="KAG9256000.1"/>
    <property type="molecule type" value="Genomic_DNA"/>
</dbReference>
<dbReference type="GeneID" id="70297268"/>